<keyword evidence="7" id="KW-0862">Zinc</keyword>
<dbReference type="GO" id="GO:0046872">
    <property type="term" value="F:metal ion binding"/>
    <property type="evidence" value="ECO:0007669"/>
    <property type="project" value="UniProtKB-KW"/>
</dbReference>
<protein>
    <recommendedName>
        <fullName evidence="5">6-carboxy-5,6,7,8-tetrahydropterin synthase</fullName>
        <ecNumber evidence="4">4.1.2.50</ecNumber>
    </recommendedName>
    <alternativeName>
        <fullName evidence="9">Queuosine biosynthesis protein QueD</fullName>
    </alternativeName>
</protein>
<dbReference type="PANTHER" id="PTHR12589">
    <property type="entry name" value="PYRUVOYL TETRAHYDROBIOPTERIN SYNTHASE"/>
    <property type="match status" value="1"/>
</dbReference>
<evidence type="ECO:0000313" key="11">
    <source>
        <dbReference type="EMBL" id="TFZ83119.1"/>
    </source>
</evidence>
<evidence type="ECO:0000256" key="8">
    <source>
        <dbReference type="ARBA" id="ARBA00023239"/>
    </source>
</evidence>
<evidence type="ECO:0000256" key="3">
    <source>
        <dbReference type="ARBA" id="ARBA00008900"/>
    </source>
</evidence>
<keyword evidence="8" id="KW-0456">Lyase</keyword>
<evidence type="ECO:0000256" key="10">
    <source>
        <dbReference type="ARBA" id="ARBA00048807"/>
    </source>
</evidence>
<name>A0A4Z0FB62_9GAMM</name>
<dbReference type="AlphaFoldDB" id="A0A4Z0FB62"/>
<comment type="similarity">
    <text evidence="3">Belongs to the PTPS family. QueD subfamily.</text>
</comment>
<evidence type="ECO:0000313" key="12">
    <source>
        <dbReference type="Proteomes" id="UP000297890"/>
    </source>
</evidence>
<accession>A0A4Z0FB62</accession>
<dbReference type="EMBL" id="SRIO01000005">
    <property type="protein sequence ID" value="TFZ83119.1"/>
    <property type="molecule type" value="Genomic_DNA"/>
</dbReference>
<evidence type="ECO:0000256" key="9">
    <source>
        <dbReference type="ARBA" id="ARBA00031449"/>
    </source>
</evidence>
<keyword evidence="6" id="KW-0479">Metal-binding</keyword>
<dbReference type="EC" id="4.1.2.50" evidence="4"/>
<dbReference type="UniPathway" id="UPA00391"/>
<dbReference type="InterPro" id="IPR038418">
    <property type="entry name" value="6-PTP_synth/QueD_sf"/>
</dbReference>
<comment type="pathway">
    <text evidence="2">Purine metabolism; 7-cyano-7-deazaguanine biosynthesis.</text>
</comment>
<keyword evidence="12" id="KW-1185">Reference proteome</keyword>
<dbReference type="OrthoDB" id="9787853at2"/>
<dbReference type="GO" id="GO:0070497">
    <property type="term" value="F:6-carboxytetrahydropterin synthase activity"/>
    <property type="evidence" value="ECO:0007669"/>
    <property type="project" value="UniProtKB-EC"/>
</dbReference>
<organism evidence="11 12">
    <name type="scientific">Candidatus Macondimonas diazotrophica</name>
    <dbReference type="NCBI Taxonomy" id="2305248"/>
    <lineage>
        <taxon>Bacteria</taxon>
        <taxon>Pseudomonadati</taxon>
        <taxon>Pseudomonadota</taxon>
        <taxon>Gammaproteobacteria</taxon>
        <taxon>Chromatiales</taxon>
        <taxon>Ectothiorhodospiraceae</taxon>
        <taxon>Candidatus Macondimonas</taxon>
    </lineage>
</organism>
<dbReference type="Proteomes" id="UP000297890">
    <property type="component" value="Unassembled WGS sequence"/>
</dbReference>
<dbReference type="PANTHER" id="PTHR12589:SF7">
    <property type="entry name" value="6-PYRUVOYL TETRAHYDROBIOPTERIN SYNTHASE"/>
    <property type="match status" value="1"/>
</dbReference>
<comment type="caution">
    <text evidence="11">The sequence shown here is derived from an EMBL/GenBank/DDBJ whole genome shotgun (WGS) entry which is preliminary data.</text>
</comment>
<comment type="catalytic activity">
    <reaction evidence="10">
        <text>7,8-dihydroneopterin 3'-triphosphate + H2O = 6-carboxy-5,6,7,8-tetrahydropterin + triphosphate + acetaldehyde + 2 H(+)</text>
        <dbReference type="Rhea" id="RHEA:27966"/>
        <dbReference type="ChEBI" id="CHEBI:15343"/>
        <dbReference type="ChEBI" id="CHEBI:15377"/>
        <dbReference type="ChEBI" id="CHEBI:15378"/>
        <dbReference type="ChEBI" id="CHEBI:18036"/>
        <dbReference type="ChEBI" id="CHEBI:58462"/>
        <dbReference type="ChEBI" id="CHEBI:61032"/>
        <dbReference type="EC" id="4.1.2.50"/>
    </reaction>
</comment>
<dbReference type="Pfam" id="PF01242">
    <property type="entry name" value="PTPS"/>
    <property type="match status" value="1"/>
</dbReference>
<dbReference type="Gene3D" id="3.30.479.10">
    <property type="entry name" value="6-pyruvoyl tetrahydropterin synthase/QueD"/>
    <property type="match status" value="1"/>
</dbReference>
<dbReference type="SUPFAM" id="SSF55620">
    <property type="entry name" value="Tetrahydrobiopterin biosynthesis enzymes-like"/>
    <property type="match status" value="1"/>
</dbReference>
<proteinExistence type="inferred from homology"/>
<sequence length="135" mass="14915">MYGMTLTNHLMIAHRMRGERFGPAQRLHGATFEVELSLFAERLDGDGVVADMGQVAQLLAAVLAPLNYRDLDELPRFAGRNTTSEVLAAAIHADVCAQLRAGALGRDELERIRQVRVVLRENPQAWASFEGPLHP</sequence>
<evidence type="ECO:0000256" key="7">
    <source>
        <dbReference type="ARBA" id="ARBA00022833"/>
    </source>
</evidence>
<comment type="cofactor">
    <cofactor evidence="1">
        <name>Zn(2+)</name>
        <dbReference type="ChEBI" id="CHEBI:29105"/>
    </cofactor>
</comment>
<evidence type="ECO:0000256" key="1">
    <source>
        <dbReference type="ARBA" id="ARBA00001947"/>
    </source>
</evidence>
<evidence type="ECO:0000256" key="4">
    <source>
        <dbReference type="ARBA" id="ARBA00012982"/>
    </source>
</evidence>
<reference evidence="11 12" key="1">
    <citation type="journal article" date="2019" name="ISME J.">
        <title>Candidatus Macondimonas diazotrophica, a novel gammaproteobacterial genus dominating crude-oil-contaminated coastal sediments.</title>
        <authorList>
            <person name="Karthikeyan S."/>
            <person name="Konstantinidis K."/>
        </authorList>
    </citation>
    <scope>NUCLEOTIDE SEQUENCE [LARGE SCALE GENOMIC DNA]</scope>
    <source>
        <strain evidence="11 12">KTK01</strain>
    </source>
</reference>
<evidence type="ECO:0000256" key="5">
    <source>
        <dbReference type="ARBA" id="ARBA00018141"/>
    </source>
</evidence>
<evidence type="ECO:0000256" key="2">
    <source>
        <dbReference type="ARBA" id="ARBA00005061"/>
    </source>
</evidence>
<gene>
    <name evidence="11" type="ORF">E4680_05660</name>
</gene>
<evidence type="ECO:0000256" key="6">
    <source>
        <dbReference type="ARBA" id="ARBA00022723"/>
    </source>
</evidence>
<dbReference type="InterPro" id="IPR007115">
    <property type="entry name" value="6-PTP_synth/QueD"/>
</dbReference>